<feature type="transmembrane region" description="Helical" evidence="6">
    <location>
        <begin position="46"/>
        <end position="67"/>
    </location>
</feature>
<dbReference type="GeneID" id="111108847"/>
<organism evidence="8 9">
    <name type="scientific">Crassostrea virginica</name>
    <name type="common">Eastern oyster</name>
    <dbReference type="NCBI Taxonomy" id="6565"/>
    <lineage>
        <taxon>Eukaryota</taxon>
        <taxon>Metazoa</taxon>
        <taxon>Spiralia</taxon>
        <taxon>Lophotrochozoa</taxon>
        <taxon>Mollusca</taxon>
        <taxon>Bivalvia</taxon>
        <taxon>Autobranchia</taxon>
        <taxon>Pteriomorphia</taxon>
        <taxon>Ostreida</taxon>
        <taxon>Ostreoidea</taxon>
        <taxon>Ostreidae</taxon>
        <taxon>Crassostrea</taxon>
    </lineage>
</organism>
<reference evidence="8" key="1">
    <citation type="submission" date="2024-06" db="UniProtKB">
        <authorList>
            <consortium name="RefSeq"/>
        </authorList>
    </citation>
    <scope>NUCLEOTIDE SEQUENCE [LARGE SCALE GENOMIC DNA]</scope>
</reference>
<evidence type="ECO:0000256" key="1">
    <source>
        <dbReference type="ARBA" id="ARBA00004651"/>
    </source>
</evidence>
<keyword evidence="5 6" id="KW-0472">Membrane</keyword>
<evidence type="ECO:0000256" key="4">
    <source>
        <dbReference type="ARBA" id="ARBA00022989"/>
    </source>
</evidence>
<feature type="transmembrane region" description="Helical" evidence="6">
    <location>
        <begin position="165"/>
        <end position="192"/>
    </location>
</feature>
<keyword evidence="3 6" id="KW-0812">Transmembrane</keyword>
<dbReference type="Proteomes" id="UP000694844">
    <property type="component" value="Chromosome 1"/>
</dbReference>
<dbReference type="OrthoDB" id="6106139at2759"/>
<feature type="domain" description="G-protein coupled receptors family 1 profile" evidence="7">
    <location>
        <begin position="25"/>
        <end position="210"/>
    </location>
</feature>
<name>A0A8B8BCD9_CRAVI</name>
<keyword evidence="8" id="KW-1185">Reference proteome</keyword>
<dbReference type="InterPro" id="IPR017452">
    <property type="entry name" value="GPCR_Rhodpsn_7TM"/>
</dbReference>
<feature type="transmembrane region" description="Helical" evidence="6">
    <location>
        <begin position="6"/>
        <end position="34"/>
    </location>
</feature>
<dbReference type="AlphaFoldDB" id="A0A8B8BCD9"/>
<dbReference type="KEGG" id="cvn:111108847"/>
<proteinExistence type="predicted"/>
<dbReference type="Pfam" id="PF00001">
    <property type="entry name" value="7tm_1"/>
    <property type="match status" value="1"/>
</dbReference>
<protein>
    <submittedName>
        <fullName evidence="9">Adenosine receptor A3-like</fullName>
    </submittedName>
</protein>
<feature type="transmembrane region" description="Helical" evidence="6">
    <location>
        <begin position="121"/>
        <end position="145"/>
    </location>
</feature>
<dbReference type="InterPro" id="IPR000276">
    <property type="entry name" value="GPCR_Rhodpsn"/>
</dbReference>
<comment type="subcellular location">
    <subcellularLocation>
        <location evidence="1">Cell membrane</location>
        <topology evidence="1">Multi-pass membrane protein</topology>
    </subcellularLocation>
</comment>
<evidence type="ECO:0000256" key="3">
    <source>
        <dbReference type="ARBA" id="ARBA00022692"/>
    </source>
</evidence>
<dbReference type="GO" id="GO:0004930">
    <property type="term" value="F:G protein-coupled receptor activity"/>
    <property type="evidence" value="ECO:0007669"/>
    <property type="project" value="InterPro"/>
</dbReference>
<evidence type="ECO:0000256" key="5">
    <source>
        <dbReference type="ARBA" id="ARBA00023136"/>
    </source>
</evidence>
<evidence type="ECO:0000313" key="9">
    <source>
        <dbReference type="RefSeq" id="XP_022300641.1"/>
    </source>
</evidence>
<gene>
    <name evidence="9" type="primary">LOC111108847</name>
</gene>
<dbReference type="PROSITE" id="PS50262">
    <property type="entry name" value="G_PROTEIN_RECEP_F1_2"/>
    <property type="match status" value="1"/>
</dbReference>
<dbReference type="CDD" id="cd00637">
    <property type="entry name" value="7tm_classA_rhodopsin-like"/>
    <property type="match status" value="1"/>
</dbReference>
<evidence type="ECO:0000259" key="7">
    <source>
        <dbReference type="PROSITE" id="PS50262"/>
    </source>
</evidence>
<evidence type="ECO:0000313" key="8">
    <source>
        <dbReference type="Proteomes" id="UP000694844"/>
    </source>
</evidence>
<dbReference type="GO" id="GO:0005886">
    <property type="term" value="C:plasma membrane"/>
    <property type="evidence" value="ECO:0007669"/>
    <property type="project" value="UniProtKB-SubCell"/>
</dbReference>
<keyword evidence="4 6" id="KW-1133">Transmembrane helix</keyword>
<dbReference type="PANTHER" id="PTHR22750">
    <property type="entry name" value="G-PROTEIN COUPLED RECEPTOR"/>
    <property type="match status" value="1"/>
</dbReference>
<dbReference type="PROSITE" id="PS00237">
    <property type="entry name" value="G_PROTEIN_RECEP_F1_1"/>
    <property type="match status" value="1"/>
</dbReference>
<keyword evidence="2" id="KW-1003">Cell membrane</keyword>
<dbReference type="RefSeq" id="XP_022300641.1">
    <property type="nucleotide sequence ID" value="XM_022444933.1"/>
</dbReference>
<dbReference type="SUPFAM" id="SSF81321">
    <property type="entry name" value="Family A G protein-coupled receptor-like"/>
    <property type="match status" value="1"/>
</dbReference>
<evidence type="ECO:0000256" key="2">
    <source>
        <dbReference type="ARBA" id="ARBA00022475"/>
    </source>
</evidence>
<accession>A0A8B8BCD9</accession>
<feature type="transmembrane region" description="Helical" evidence="6">
    <location>
        <begin position="79"/>
        <end position="100"/>
    </location>
</feature>
<dbReference type="Gene3D" id="1.20.1070.10">
    <property type="entry name" value="Rhodopsin 7-helix transmembrane proteins"/>
    <property type="match status" value="1"/>
</dbReference>
<evidence type="ECO:0000256" key="6">
    <source>
        <dbReference type="SAM" id="Phobius"/>
    </source>
</evidence>
<sequence>MALYTPGYVTINIVCTAIGLTTVFFNSLAAILILRKKRHWDNSLTFVLHLCLADDLAGIIIIWNVVYNFNYHRNFFECVFRSSAICGLIFTSCFLLLGLSTDRYIKIIAPFSATKLDNSRLVKTYVGILWFLFPTVCLSVPALTWVNEVIPYRECAFFIVLKREYLLTLASFVTFALLCQCLMYGHVFYIAVSKGNLHYVLHNTHNATSI</sequence>
<reference evidence="9" key="2">
    <citation type="submission" date="2025-08" db="UniProtKB">
        <authorList>
            <consortium name="RefSeq"/>
        </authorList>
    </citation>
    <scope>IDENTIFICATION</scope>
    <source>
        <tissue evidence="9">Whole sample</tissue>
    </source>
</reference>